<keyword evidence="3" id="KW-1185">Reference proteome</keyword>
<protein>
    <submittedName>
        <fullName evidence="2">Uncharacterized protein</fullName>
    </submittedName>
</protein>
<organism evidence="2 3">
    <name type="scientific">Ceratodon purpureus</name>
    <name type="common">Fire moss</name>
    <name type="synonym">Dicranum purpureum</name>
    <dbReference type="NCBI Taxonomy" id="3225"/>
    <lineage>
        <taxon>Eukaryota</taxon>
        <taxon>Viridiplantae</taxon>
        <taxon>Streptophyta</taxon>
        <taxon>Embryophyta</taxon>
        <taxon>Bryophyta</taxon>
        <taxon>Bryophytina</taxon>
        <taxon>Bryopsida</taxon>
        <taxon>Dicranidae</taxon>
        <taxon>Pseudoditrichales</taxon>
        <taxon>Ditrichaceae</taxon>
        <taxon>Ceratodon</taxon>
    </lineage>
</organism>
<proteinExistence type="predicted"/>
<evidence type="ECO:0000313" key="2">
    <source>
        <dbReference type="EMBL" id="KAG0572090.1"/>
    </source>
</evidence>
<gene>
    <name evidence="2" type="ORF">KC19_VG067400</name>
</gene>
<name>A0A8T0HMI2_CERPU</name>
<dbReference type="EMBL" id="CM026426">
    <property type="protein sequence ID" value="KAG0572090.1"/>
    <property type="molecule type" value="Genomic_DNA"/>
</dbReference>
<accession>A0A8T0HMI2</accession>
<sequence>MPQSAMHQLVGEPADVKVKISKRTGKPVRKYEQKQKKDSVVVDSGEGTASFVGQVTAIIDKIAQDLRENVAQGVIGEHIPMDSDVTHMHLCQVEAPQDKGKGKRKIDDDPNDGTSAASGNKGGKGRRPASATPVLRNVGRALAGRVRTRKGVPDLGGSCP</sequence>
<reference evidence="2" key="1">
    <citation type="submission" date="2020-06" db="EMBL/GenBank/DDBJ databases">
        <title>WGS assembly of Ceratodon purpureus strain R40.</title>
        <authorList>
            <person name="Carey S.B."/>
            <person name="Jenkins J."/>
            <person name="Shu S."/>
            <person name="Lovell J.T."/>
            <person name="Sreedasyam A."/>
            <person name="Maumus F."/>
            <person name="Tiley G.P."/>
            <person name="Fernandez-Pozo N."/>
            <person name="Barry K."/>
            <person name="Chen C."/>
            <person name="Wang M."/>
            <person name="Lipzen A."/>
            <person name="Daum C."/>
            <person name="Saski C.A."/>
            <person name="Payton A.C."/>
            <person name="Mcbreen J.C."/>
            <person name="Conrad R.E."/>
            <person name="Kollar L.M."/>
            <person name="Olsson S."/>
            <person name="Huttunen S."/>
            <person name="Landis J.B."/>
            <person name="Wickett N.J."/>
            <person name="Johnson M.G."/>
            <person name="Rensing S.A."/>
            <person name="Grimwood J."/>
            <person name="Schmutz J."/>
            <person name="Mcdaniel S.F."/>
        </authorList>
    </citation>
    <scope>NUCLEOTIDE SEQUENCE</scope>
    <source>
        <strain evidence="2">R40</strain>
    </source>
</reference>
<dbReference type="Proteomes" id="UP000822688">
    <property type="component" value="Chromosome V"/>
</dbReference>
<evidence type="ECO:0000313" key="3">
    <source>
        <dbReference type="Proteomes" id="UP000822688"/>
    </source>
</evidence>
<feature type="compositionally biased region" description="Basic and acidic residues" evidence="1">
    <location>
        <begin position="96"/>
        <end position="108"/>
    </location>
</feature>
<feature type="region of interest" description="Disordered" evidence="1">
    <location>
        <begin position="93"/>
        <end position="160"/>
    </location>
</feature>
<comment type="caution">
    <text evidence="2">The sequence shown here is derived from an EMBL/GenBank/DDBJ whole genome shotgun (WGS) entry which is preliminary data.</text>
</comment>
<dbReference type="AlphaFoldDB" id="A0A8T0HMI2"/>
<evidence type="ECO:0000256" key="1">
    <source>
        <dbReference type="SAM" id="MobiDB-lite"/>
    </source>
</evidence>